<dbReference type="eggNOG" id="ENOG502Z7I2">
    <property type="taxonomic scope" value="Bacteria"/>
</dbReference>
<evidence type="ECO:0000313" key="2">
    <source>
        <dbReference type="Proteomes" id="UP000002964"/>
    </source>
</evidence>
<dbReference type="AlphaFoldDB" id="H8YYJ9"/>
<accession>H8YYJ9</accession>
<evidence type="ECO:0000313" key="1">
    <source>
        <dbReference type="EMBL" id="EIC23525.1"/>
    </source>
</evidence>
<proteinExistence type="predicted"/>
<dbReference type="HOGENOM" id="CLU_105095_0_0_6"/>
<dbReference type="EMBL" id="JH603168">
    <property type="protein sequence ID" value="EIC23525.1"/>
    <property type="molecule type" value="Genomic_DNA"/>
</dbReference>
<reference evidence="1 2" key="2">
    <citation type="submission" date="2011-11" db="EMBL/GenBank/DDBJ databases">
        <authorList>
            <consortium name="US DOE Joint Genome Institute"/>
            <person name="Lucas S."/>
            <person name="Han J."/>
            <person name="Lapidus A."/>
            <person name="Cheng J.-F."/>
            <person name="Goodwin L."/>
            <person name="Pitluck S."/>
            <person name="Peters L."/>
            <person name="Ovchinnikova G."/>
            <person name="Zhang X."/>
            <person name="Detter J.C."/>
            <person name="Han C."/>
            <person name="Tapia R."/>
            <person name="Land M."/>
            <person name="Hauser L."/>
            <person name="Kyrpides N."/>
            <person name="Ivanova N."/>
            <person name="Pagani I."/>
            <person name="Vogl K."/>
            <person name="Liu Z."/>
            <person name="Overmann J."/>
            <person name="Frigaard N.-U."/>
            <person name="Bryant D."/>
            <person name="Woyke T."/>
        </authorList>
    </citation>
    <scope>NUCLEOTIDE SEQUENCE [LARGE SCALE GENOMIC DNA]</scope>
    <source>
        <strain evidence="1 2">970</strain>
    </source>
</reference>
<dbReference type="OrthoDB" id="7057085at2"/>
<dbReference type="STRING" id="631362.Thi970DRAFT_01196"/>
<reference evidence="2" key="1">
    <citation type="submission" date="2011-06" db="EMBL/GenBank/DDBJ databases">
        <authorList>
            <consortium name="US DOE Joint Genome Institute (JGI-PGF)"/>
            <person name="Lucas S."/>
            <person name="Han J."/>
            <person name="Lapidus A."/>
            <person name="Cheng J.-F."/>
            <person name="Goodwin L."/>
            <person name="Pitluck S."/>
            <person name="Peters L."/>
            <person name="Land M.L."/>
            <person name="Hauser L."/>
            <person name="Vogl K."/>
            <person name="Liu Z."/>
            <person name="Overmann J."/>
            <person name="Frigaard N.-U."/>
            <person name="Bryant D.A."/>
            <person name="Woyke T.J."/>
        </authorList>
    </citation>
    <scope>NUCLEOTIDE SEQUENCE [LARGE SCALE GENOMIC DNA]</scope>
    <source>
        <strain evidence="2">970</strain>
    </source>
</reference>
<name>H8YYJ9_9GAMM</name>
<keyword evidence="2" id="KW-1185">Reference proteome</keyword>
<dbReference type="RefSeq" id="WP_009147608.1">
    <property type="nucleotide sequence ID" value="NZ_CP121471.1"/>
</dbReference>
<protein>
    <submittedName>
        <fullName evidence="1">Uncharacterized protein</fullName>
    </submittedName>
</protein>
<organism evidence="1 2">
    <name type="scientific">Thiorhodovibrio frisius</name>
    <dbReference type="NCBI Taxonomy" id="631362"/>
    <lineage>
        <taxon>Bacteria</taxon>
        <taxon>Pseudomonadati</taxon>
        <taxon>Pseudomonadota</taxon>
        <taxon>Gammaproteobacteria</taxon>
        <taxon>Chromatiales</taxon>
        <taxon>Chromatiaceae</taxon>
        <taxon>Thiorhodovibrio</taxon>
    </lineage>
</organism>
<sequence>MDRNIILTTLAAAVLGIAGLWLLLSLNPPAEPPGPPQLPWNVTRSAGDHTQVFGLTLGESRLADLRALLADQGKLSLFVGADSGMTMEAFFDDIVLSGLRADWVASLQIPAAQLDAIYQRGLRITSLGDGKRRVSLAPEDAARLTEAPLHRLTYLPWKRLEPRDIAGNFGEPSERIAEKTGVQHWLYPDLGMDIARDPEGAVVIQYLNPKDFHTARTRLLQAASTAEEPEAPIELR</sequence>
<gene>
    <name evidence="1" type="ORF">Thi970DRAFT_01196</name>
</gene>
<dbReference type="Proteomes" id="UP000002964">
    <property type="component" value="Unassembled WGS sequence"/>
</dbReference>